<keyword evidence="2" id="KW-1185">Reference proteome</keyword>
<dbReference type="EMBL" id="CP023434">
    <property type="protein sequence ID" value="AXY24940.1"/>
    <property type="molecule type" value="Genomic_DNA"/>
</dbReference>
<dbReference type="KEGG" id="abae:CL176_02250"/>
<sequence length="84" mass="9678">MIVEFDYSKLRGRIREKFASYKNLIPNLSCSTLDTESKLSKKLNGHSTFDSKEIIDMAKALGIPNDELDEYFFNAKVRKNERSA</sequence>
<evidence type="ECO:0000313" key="1">
    <source>
        <dbReference type="EMBL" id="AXY24940.1"/>
    </source>
</evidence>
<dbReference type="RefSeq" id="WP_118989862.1">
    <property type="nucleotide sequence ID" value="NZ_CP023434.1"/>
</dbReference>
<proteinExistence type="predicted"/>
<accession>A0A347WIN3</accession>
<protein>
    <submittedName>
        <fullName evidence="1">DUF739 domain-containing protein</fullName>
    </submittedName>
</protein>
<reference evidence="1 2" key="1">
    <citation type="submission" date="2017-09" db="EMBL/GenBank/DDBJ databases">
        <title>Complete genome sequence of Oxytococcus suis strain ZY16052.</title>
        <authorList>
            <person name="Li F."/>
        </authorList>
    </citation>
    <scope>NUCLEOTIDE SEQUENCE [LARGE SCALE GENOMIC DNA]</scope>
    <source>
        <strain evidence="1 2">ZY16052</strain>
    </source>
</reference>
<gene>
    <name evidence="1" type="ORF">CL176_02250</name>
</gene>
<organism evidence="1 2">
    <name type="scientific">Suicoccus acidiformans</name>
    <dbReference type="NCBI Taxonomy" id="2036206"/>
    <lineage>
        <taxon>Bacteria</taxon>
        <taxon>Bacillati</taxon>
        <taxon>Bacillota</taxon>
        <taxon>Bacilli</taxon>
        <taxon>Lactobacillales</taxon>
        <taxon>Aerococcaceae</taxon>
        <taxon>Suicoccus</taxon>
    </lineage>
</organism>
<dbReference type="Pfam" id="PF05339">
    <property type="entry name" value="DUF739"/>
    <property type="match status" value="1"/>
</dbReference>
<dbReference type="Proteomes" id="UP000263232">
    <property type="component" value="Chromosome"/>
</dbReference>
<name>A0A347WIN3_9LACT</name>
<dbReference type="AlphaFoldDB" id="A0A347WIN3"/>
<dbReference type="InterPro" id="IPR008003">
    <property type="entry name" value="DUF739"/>
</dbReference>
<dbReference type="OrthoDB" id="2418220at2"/>
<evidence type="ECO:0000313" key="2">
    <source>
        <dbReference type="Proteomes" id="UP000263232"/>
    </source>
</evidence>